<comment type="subcellular location">
    <subcellularLocation>
        <location evidence="1">Cell membrane</location>
        <topology evidence="1">Multi-pass membrane protein</topology>
    </subcellularLocation>
</comment>
<protein>
    <submittedName>
        <fullName evidence="10">DUF421 domain-containing protein</fullName>
    </submittedName>
</protein>
<dbReference type="Gene3D" id="3.30.240.20">
    <property type="entry name" value="bsu07140 like domains"/>
    <property type="match status" value="1"/>
</dbReference>
<evidence type="ECO:0000256" key="5">
    <source>
        <dbReference type="ARBA" id="ARBA00022989"/>
    </source>
</evidence>
<keyword evidence="5 8" id="KW-1133">Transmembrane helix</keyword>
<reference evidence="10 11" key="1">
    <citation type="submission" date="2020-02" db="EMBL/GenBank/DDBJ databases">
        <title>Genome sequencing, annotation and comparative genomic analysis of Bacillus tequilensis EA-CB0015, an effective biological control agent against Pseudocercospora fijiensis in banana plants.</title>
        <authorList>
            <person name="Cuellar-Gaviria T.Z."/>
            <person name="Ju K.-S."/>
            <person name="Villegas-Escobar V."/>
        </authorList>
    </citation>
    <scope>NUCLEOTIDE SEQUENCE [LARGE SCALE GENOMIC DNA]</scope>
    <source>
        <strain evidence="10 11">EA-CB0015</strain>
    </source>
</reference>
<feature type="region of interest" description="Disordered" evidence="7">
    <location>
        <begin position="165"/>
        <end position="194"/>
    </location>
</feature>
<dbReference type="KEGG" id="bteq:G4P54_03045"/>
<dbReference type="GO" id="GO:0005886">
    <property type="term" value="C:plasma membrane"/>
    <property type="evidence" value="ECO:0007669"/>
    <property type="project" value="UniProtKB-SubCell"/>
</dbReference>
<dbReference type="AlphaFoldDB" id="A0A6H0WJM0"/>
<evidence type="ECO:0000256" key="1">
    <source>
        <dbReference type="ARBA" id="ARBA00004651"/>
    </source>
</evidence>
<evidence type="ECO:0000256" key="6">
    <source>
        <dbReference type="ARBA" id="ARBA00023136"/>
    </source>
</evidence>
<dbReference type="InterPro" id="IPR023090">
    <property type="entry name" value="UPF0702_alpha/beta_dom_sf"/>
</dbReference>
<comment type="similarity">
    <text evidence="2">Belongs to the UPF0702 family.</text>
</comment>
<dbReference type="InterPro" id="IPR007353">
    <property type="entry name" value="DUF421"/>
</dbReference>
<feature type="transmembrane region" description="Helical" evidence="8">
    <location>
        <begin position="6"/>
        <end position="22"/>
    </location>
</feature>
<keyword evidence="3" id="KW-1003">Cell membrane</keyword>
<evidence type="ECO:0000256" key="2">
    <source>
        <dbReference type="ARBA" id="ARBA00006448"/>
    </source>
</evidence>
<dbReference type="Pfam" id="PF04239">
    <property type="entry name" value="DUF421"/>
    <property type="match status" value="1"/>
</dbReference>
<dbReference type="RefSeq" id="WP_167871733.1">
    <property type="nucleotide sequence ID" value="NZ_CP048852.1"/>
</dbReference>
<proteinExistence type="inferred from homology"/>
<feature type="compositionally biased region" description="Basic residues" evidence="7">
    <location>
        <begin position="183"/>
        <end position="194"/>
    </location>
</feature>
<feature type="transmembrane region" description="Helical" evidence="8">
    <location>
        <begin position="34"/>
        <end position="49"/>
    </location>
</feature>
<dbReference type="PANTHER" id="PTHR34582:SF2">
    <property type="entry name" value="UPF0702 TRANSMEMBRANE PROTEIN YDFR"/>
    <property type="match status" value="1"/>
</dbReference>
<keyword evidence="6 8" id="KW-0472">Membrane</keyword>
<evidence type="ECO:0000259" key="9">
    <source>
        <dbReference type="Pfam" id="PF04239"/>
    </source>
</evidence>
<feature type="transmembrane region" description="Helical" evidence="8">
    <location>
        <begin position="55"/>
        <end position="73"/>
    </location>
</feature>
<name>A0A6H0WJM0_9BACI</name>
<dbReference type="Proteomes" id="UP000501914">
    <property type="component" value="Chromosome"/>
</dbReference>
<evidence type="ECO:0000256" key="3">
    <source>
        <dbReference type="ARBA" id="ARBA00022475"/>
    </source>
</evidence>
<accession>A0A6H0WJM0</accession>
<evidence type="ECO:0000256" key="8">
    <source>
        <dbReference type="SAM" id="Phobius"/>
    </source>
</evidence>
<feature type="compositionally biased region" description="Polar residues" evidence="7">
    <location>
        <begin position="168"/>
        <end position="177"/>
    </location>
</feature>
<evidence type="ECO:0000313" key="11">
    <source>
        <dbReference type="Proteomes" id="UP000501914"/>
    </source>
</evidence>
<evidence type="ECO:0000313" key="10">
    <source>
        <dbReference type="EMBL" id="QIW78865.1"/>
    </source>
</evidence>
<feature type="domain" description="YetF C-terminal" evidence="9">
    <location>
        <begin position="76"/>
        <end position="150"/>
    </location>
</feature>
<organism evidence="10 11">
    <name type="scientific">Bacillus tequilensis</name>
    <dbReference type="NCBI Taxonomy" id="227866"/>
    <lineage>
        <taxon>Bacteria</taxon>
        <taxon>Bacillati</taxon>
        <taxon>Bacillota</taxon>
        <taxon>Bacilli</taxon>
        <taxon>Bacillales</taxon>
        <taxon>Bacillaceae</taxon>
        <taxon>Bacillus</taxon>
    </lineage>
</organism>
<keyword evidence="11" id="KW-1185">Reference proteome</keyword>
<keyword evidence="4 8" id="KW-0812">Transmembrane</keyword>
<evidence type="ECO:0000256" key="4">
    <source>
        <dbReference type="ARBA" id="ARBA00022692"/>
    </source>
</evidence>
<sequence length="194" mass="21785">MNFTWEAFVLIIAGVILLRISGRKSIAQMTSTQTVVMISIGTIIVQPIIENSLVKTLIGAAIFTTTLILMEWLQIRFNIIEKMLTGKAKIVIENGQLHIENLKRMRLTADQLEMQLRLHGVTAIQDVKKATLEANGQLGLELTADAKPLTVRDLKQLIHPDFLRKDGQAQNSGNQNIFDEIGKKHKKETPKKLH</sequence>
<gene>
    <name evidence="10" type="ORF">G4P54_03045</name>
</gene>
<dbReference type="EMBL" id="CP048852">
    <property type="protein sequence ID" value="QIW78865.1"/>
    <property type="molecule type" value="Genomic_DNA"/>
</dbReference>
<evidence type="ECO:0000256" key="7">
    <source>
        <dbReference type="SAM" id="MobiDB-lite"/>
    </source>
</evidence>
<dbReference type="PANTHER" id="PTHR34582">
    <property type="entry name" value="UPF0702 TRANSMEMBRANE PROTEIN YCAP"/>
    <property type="match status" value="1"/>
</dbReference>